<keyword evidence="7 12" id="KW-0227">DNA damage</keyword>
<dbReference type="PANTHER" id="PTHR11076:SF33">
    <property type="entry name" value="DNA POLYMERASE KAPPA"/>
    <property type="match status" value="1"/>
</dbReference>
<dbReference type="RefSeq" id="WP_155468505.1">
    <property type="nucleotide sequence ID" value="NZ_BMKG01000006.1"/>
</dbReference>
<dbReference type="EMBL" id="BMKG01000006">
    <property type="protein sequence ID" value="GGB95979.1"/>
    <property type="molecule type" value="Genomic_DNA"/>
</dbReference>
<dbReference type="GO" id="GO:0006261">
    <property type="term" value="P:DNA-templated DNA replication"/>
    <property type="evidence" value="ECO:0007669"/>
    <property type="project" value="UniProtKB-UniRule"/>
</dbReference>
<comment type="catalytic activity">
    <reaction evidence="11 12">
        <text>DNA(n) + a 2'-deoxyribonucleoside 5'-triphosphate = DNA(n+1) + diphosphate</text>
        <dbReference type="Rhea" id="RHEA:22508"/>
        <dbReference type="Rhea" id="RHEA-COMP:17339"/>
        <dbReference type="Rhea" id="RHEA-COMP:17340"/>
        <dbReference type="ChEBI" id="CHEBI:33019"/>
        <dbReference type="ChEBI" id="CHEBI:61560"/>
        <dbReference type="ChEBI" id="CHEBI:173112"/>
        <dbReference type="EC" id="2.7.7.7"/>
    </reaction>
</comment>
<comment type="caution">
    <text evidence="15">The sequence shown here is derived from an EMBL/GenBank/DDBJ whole genome shotgun (WGS) entry which is preliminary data.</text>
</comment>
<evidence type="ECO:0000256" key="4">
    <source>
        <dbReference type="ARBA" id="ARBA00022695"/>
    </source>
</evidence>
<dbReference type="Pfam" id="PF11798">
    <property type="entry name" value="IMS_HHH"/>
    <property type="match status" value="1"/>
</dbReference>
<dbReference type="GO" id="GO:0006281">
    <property type="term" value="P:DNA repair"/>
    <property type="evidence" value="ECO:0007669"/>
    <property type="project" value="UniProtKB-UniRule"/>
</dbReference>
<reference evidence="15 16" key="3">
    <citation type="submission" date="2019-11" db="EMBL/GenBank/DDBJ databases">
        <title>Type strains purchased from KCTC, JCM and DSMZ.</title>
        <authorList>
            <person name="Lu H."/>
        </authorList>
    </citation>
    <scope>NUCLEOTIDE SEQUENCE [LARGE SCALE GENOMIC DNA]</scope>
    <source>
        <strain evidence="15 16">KCTC 52429</strain>
    </source>
</reference>
<organism evidence="15 16">
    <name type="scientific">Pseudoduganella buxea</name>
    <dbReference type="NCBI Taxonomy" id="1949069"/>
    <lineage>
        <taxon>Bacteria</taxon>
        <taxon>Pseudomonadati</taxon>
        <taxon>Pseudomonadota</taxon>
        <taxon>Betaproteobacteria</taxon>
        <taxon>Burkholderiales</taxon>
        <taxon>Oxalobacteraceae</taxon>
        <taxon>Telluria group</taxon>
        <taxon>Pseudoduganella</taxon>
    </lineage>
</organism>
<evidence type="ECO:0000256" key="2">
    <source>
        <dbReference type="ARBA" id="ARBA00022457"/>
    </source>
</evidence>
<keyword evidence="12" id="KW-0238">DNA-binding</keyword>
<dbReference type="InterPro" id="IPR036775">
    <property type="entry name" value="DNA_pol_Y-fam_lit_finger_sf"/>
</dbReference>
<keyword evidence="8 12" id="KW-0460">Magnesium</keyword>
<comment type="subunit">
    <text evidence="12">Monomer.</text>
</comment>
<dbReference type="AlphaFoldDB" id="A0A6I3SQ08"/>
<dbReference type="Pfam" id="PF00817">
    <property type="entry name" value="IMS"/>
    <property type="match status" value="1"/>
</dbReference>
<dbReference type="InterPro" id="IPR001126">
    <property type="entry name" value="UmuC"/>
</dbReference>
<proteinExistence type="inferred from homology"/>
<evidence type="ECO:0000313" key="16">
    <source>
        <dbReference type="Proteomes" id="UP000430634"/>
    </source>
</evidence>
<protein>
    <recommendedName>
        <fullName evidence="12">DNA polymerase IV</fullName>
        <shortName evidence="12">Pol IV</shortName>
        <ecNumber evidence="12">2.7.7.7</ecNumber>
    </recommendedName>
</protein>
<reference evidence="14" key="4">
    <citation type="submission" date="2024-05" db="EMBL/GenBank/DDBJ databases">
        <authorList>
            <person name="Sun Q."/>
            <person name="Zhou Y."/>
        </authorList>
    </citation>
    <scope>NUCLEOTIDE SEQUENCE</scope>
    <source>
        <strain evidence="14">CGMCC 1.15931</strain>
    </source>
</reference>
<evidence type="ECO:0000256" key="9">
    <source>
        <dbReference type="ARBA" id="ARBA00022932"/>
    </source>
</evidence>
<dbReference type="PROSITE" id="PS50173">
    <property type="entry name" value="UMUC"/>
    <property type="match status" value="1"/>
</dbReference>
<dbReference type="Gene3D" id="3.30.70.270">
    <property type="match status" value="2"/>
</dbReference>
<dbReference type="GO" id="GO:0042276">
    <property type="term" value="P:error-prone translesion synthesis"/>
    <property type="evidence" value="ECO:0007669"/>
    <property type="project" value="TreeGrafter"/>
</dbReference>
<dbReference type="Proteomes" id="UP000430634">
    <property type="component" value="Unassembled WGS sequence"/>
</dbReference>
<comment type="function">
    <text evidence="12">Poorly processive, error-prone DNA polymerase involved in untargeted mutagenesis. Copies undamaged DNA at stalled replication forks, which arise in vivo from mismatched or misaligned primer ends. These misaligned primers can be extended by PolIV. Exhibits no 3'-5' exonuclease (proofreading) activity. May be involved in translesional synthesis, in conjunction with the beta clamp from PolIII.</text>
</comment>
<dbReference type="EC" id="2.7.7.7" evidence="12"/>
<dbReference type="Gene3D" id="1.10.150.20">
    <property type="entry name" value="5' to 3' exonuclease, C-terminal subdomain"/>
    <property type="match status" value="1"/>
</dbReference>
<sequence>MSQLPQRRIAHLDMDAFYASVELLRYPELRGTPVVIGGRSNHQPVLRPDGTRAFSLLRDYAGRGVVTTSTYEARALGVFSAMGMMKAAALAPDAVLLPTDFDSYRRYSRLFKAAVAAIAPHIEDRGIDEIYIDLSDHPDETRVLAQRIKDAVRDATGLSCSIGVAPNKLLAKICSDLEKPNGLTVVSLDDVPQRIWPLPVRKVNGIGPKASARLISLGIETVGQLAAAQPTLLQDHFGLNTAQWLRDVSHGQDSRPVVTSSEPKGISRETTFERDLHARHDRTALSEIFTRLCTRLSEDLTRKGYAGRTVGIKLRYADFRTVTRDVTLPLPTADAATIRRAAGECLRRVPLDQRLRLLGVRVSALVPLEEANQPSMGQQGELFPA</sequence>
<keyword evidence="5 12" id="KW-0235">DNA replication</keyword>
<dbReference type="PANTHER" id="PTHR11076">
    <property type="entry name" value="DNA REPAIR POLYMERASE UMUC / TRANSFERASE FAMILY MEMBER"/>
    <property type="match status" value="1"/>
</dbReference>
<dbReference type="SUPFAM" id="SSF100879">
    <property type="entry name" value="Lesion bypass DNA polymerase (Y-family), little finger domain"/>
    <property type="match status" value="1"/>
</dbReference>
<dbReference type="InterPro" id="IPR043502">
    <property type="entry name" value="DNA/RNA_pol_sf"/>
</dbReference>
<feature type="site" description="Substrate discrimination" evidence="12">
    <location>
        <position position="18"/>
    </location>
</feature>
<gene>
    <name evidence="12 15" type="primary">dinB</name>
    <name evidence="14" type="synonym">dinP</name>
    <name evidence="14" type="ORF">GCM10011572_17460</name>
    <name evidence="15" type="ORF">GM672_00160</name>
</gene>
<dbReference type="Pfam" id="PF11799">
    <property type="entry name" value="IMS_C"/>
    <property type="match status" value="1"/>
</dbReference>
<name>A0A6I3SQ08_9BURK</name>
<keyword evidence="9 12" id="KW-0239">DNA-directed DNA polymerase</keyword>
<evidence type="ECO:0000256" key="10">
    <source>
        <dbReference type="ARBA" id="ARBA00023204"/>
    </source>
</evidence>
<dbReference type="GO" id="GO:0009432">
    <property type="term" value="P:SOS response"/>
    <property type="evidence" value="ECO:0007669"/>
    <property type="project" value="TreeGrafter"/>
</dbReference>
<comment type="subcellular location">
    <subcellularLocation>
        <location evidence="12">Cytoplasm</location>
    </subcellularLocation>
</comment>
<keyword evidence="3 12" id="KW-0808">Transferase</keyword>
<evidence type="ECO:0000256" key="1">
    <source>
        <dbReference type="ARBA" id="ARBA00010945"/>
    </source>
</evidence>
<evidence type="ECO:0000313" key="14">
    <source>
        <dbReference type="EMBL" id="GGB95979.1"/>
    </source>
</evidence>
<dbReference type="GO" id="GO:0000287">
    <property type="term" value="F:magnesium ion binding"/>
    <property type="evidence" value="ECO:0007669"/>
    <property type="project" value="UniProtKB-UniRule"/>
</dbReference>
<dbReference type="InterPro" id="IPR022880">
    <property type="entry name" value="DNApol_IV"/>
</dbReference>
<comment type="similarity">
    <text evidence="1 12">Belongs to the DNA polymerase type-Y family.</text>
</comment>
<keyword evidence="2 12" id="KW-0515">Mutator protein</keyword>
<feature type="binding site" evidence="12">
    <location>
        <position position="13"/>
    </location>
    <ligand>
        <name>Mg(2+)</name>
        <dbReference type="ChEBI" id="CHEBI:18420"/>
    </ligand>
</feature>
<evidence type="ECO:0000313" key="15">
    <source>
        <dbReference type="EMBL" id="MTV51138.1"/>
    </source>
</evidence>
<dbReference type="SUPFAM" id="SSF56672">
    <property type="entry name" value="DNA/RNA polymerases"/>
    <property type="match status" value="1"/>
</dbReference>
<accession>A0A6I3SQ08</accession>
<dbReference type="CDD" id="cd03586">
    <property type="entry name" value="PolY_Pol_IV_kappa"/>
    <property type="match status" value="1"/>
</dbReference>
<comment type="cofactor">
    <cofactor evidence="12">
        <name>Mg(2+)</name>
        <dbReference type="ChEBI" id="CHEBI:18420"/>
    </cofactor>
    <text evidence="12">Binds 2 magnesium ions per subunit.</text>
</comment>
<keyword evidence="6 12" id="KW-0479">Metal-binding</keyword>
<keyword evidence="12" id="KW-0963">Cytoplasm</keyword>
<dbReference type="FunFam" id="3.30.1490.100:FF:000004">
    <property type="entry name" value="DNA polymerase IV"/>
    <property type="match status" value="1"/>
</dbReference>
<dbReference type="InterPro" id="IPR024728">
    <property type="entry name" value="PolY_HhH_motif"/>
</dbReference>
<dbReference type="InterPro" id="IPR050116">
    <property type="entry name" value="DNA_polymerase-Y"/>
</dbReference>
<dbReference type="GO" id="GO:0003887">
    <property type="term" value="F:DNA-directed DNA polymerase activity"/>
    <property type="evidence" value="ECO:0007669"/>
    <property type="project" value="UniProtKB-UniRule"/>
</dbReference>
<feature type="domain" description="UmuC" evidence="13">
    <location>
        <begin position="9"/>
        <end position="207"/>
    </location>
</feature>
<evidence type="ECO:0000256" key="5">
    <source>
        <dbReference type="ARBA" id="ARBA00022705"/>
    </source>
</evidence>
<feature type="active site" evidence="12">
    <location>
        <position position="129"/>
    </location>
</feature>
<feature type="binding site" evidence="12">
    <location>
        <position position="128"/>
    </location>
    <ligand>
        <name>Mg(2+)</name>
        <dbReference type="ChEBI" id="CHEBI:18420"/>
    </ligand>
</feature>
<dbReference type="Gene3D" id="3.40.1170.60">
    <property type="match status" value="1"/>
</dbReference>
<dbReference type="InterPro" id="IPR017961">
    <property type="entry name" value="DNA_pol_Y-fam_little_finger"/>
</dbReference>
<evidence type="ECO:0000256" key="7">
    <source>
        <dbReference type="ARBA" id="ARBA00022763"/>
    </source>
</evidence>
<reference evidence="17" key="2">
    <citation type="journal article" date="2019" name="Int. J. Syst. Evol. Microbiol.">
        <title>The Global Catalogue of Microorganisms (GCM) 10K type strain sequencing project: providing services to taxonomists for standard genome sequencing and annotation.</title>
        <authorList>
            <consortium name="The Broad Institute Genomics Platform"/>
            <consortium name="The Broad Institute Genome Sequencing Center for Infectious Disease"/>
            <person name="Wu L."/>
            <person name="Ma J."/>
        </authorList>
    </citation>
    <scope>NUCLEOTIDE SEQUENCE [LARGE SCALE GENOMIC DNA]</scope>
    <source>
        <strain evidence="17">CGMCC 1.15931</strain>
    </source>
</reference>
<keyword evidence="10 12" id="KW-0234">DNA repair</keyword>
<dbReference type="OrthoDB" id="9808813at2"/>
<evidence type="ECO:0000259" key="13">
    <source>
        <dbReference type="PROSITE" id="PS50173"/>
    </source>
</evidence>
<dbReference type="GO" id="GO:0003684">
    <property type="term" value="F:damaged DNA binding"/>
    <property type="evidence" value="ECO:0007669"/>
    <property type="project" value="InterPro"/>
</dbReference>
<keyword evidence="4 12" id="KW-0548">Nucleotidyltransferase</keyword>
<evidence type="ECO:0000256" key="8">
    <source>
        <dbReference type="ARBA" id="ARBA00022842"/>
    </source>
</evidence>
<dbReference type="EMBL" id="WNKZ01000001">
    <property type="protein sequence ID" value="MTV51138.1"/>
    <property type="molecule type" value="Genomic_DNA"/>
</dbReference>
<dbReference type="NCBIfam" id="NF002677">
    <property type="entry name" value="PRK02406.1"/>
    <property type="match status" value="1"/>
</dbReference>
<evidence type="ECO:0000256" key="3">
    <source>
        <dbReference type="ARBA" id="ARBA00022679"/>
    </source>
</evidence>
<evidence type="ECO:0000256" key="11">
    <source>
        <dbReference type="ARBA" id="ARBA00049244"/>
    </source>
</evidence>
<dbReference type="Proteomes" id="UP000622638">
    <property type="component" value="Unassembled WGS sequence"/>
</dbReference>
<dbReference type="HAMAP" id="MF_01113">
    <property type="entry name" value="DNApol_IV"/>
    <property type="match status" value="1"/>
</dbReference>
<dbReference type="GO" id="GO:0005829">
    <property type="term" value="C:cytosol"/>
    <property type="evidence" value="ECO:0007669"/>
    <property type="project" value="TreeGrafter"/>
</dbReference>
<evidence type="ECO:0000313" key="17">
    <source>
        <dbReference type="Proteomes" id="UP000622638"/>
    </source>
</evidence>
<evidence type="ECO:0000256" key="12">
    <source>
        <dbReference type="HAMAP-Rule" id="MF_01113"/>
    </source>
</evidence>
<evidence type="ECO:0000256" key="6">
    <source>
        <dbReference type="ARBA" id="ARBA00022723"/>
    </source>
</evidence>
<keyword evidence="17" id="KW-1185">Reference proteome</keyword>
<dbReference type="Gene3D" id="3.30.1490.100">
    <property type="entry name" value="DNA polymerase, Y-family, little finger domain"/>
    <property type="match status" value="1"/>
</dbReference>
<dbReference type="InterPro" id="IPR043128">
    <property type="entry name" value="Rev_trsase/Diguanyl_cyclase"/>
</dbReference>
<reference evidence="14" key="1">
    <citation type="journal article" date="2014" name="Int. J. Syst. Evol. Microbiol.">
        <title>Complete genome of a new Firmicutes species belonging to the dominant human colonic microbiota ('Ruminococcus bicirculans') reveals two chromosomes and a selective capacity to utilize plant glucans.</title>
        <authorList>
            <consortium name="NISC Comparative Sequencing Program"/>
            <person name="Wegmann U."/>
            <person name="Louis P."/>
            <person name="Goesmann A."/>
            <person name="Henrissat B."/>
            <person name="Duncan S.H."/>
            <person name="Flint H.J."/>
        </authorList>
    </citation>
    <scope>NUCLEOTIDE SEQUENCE</scope>
    <source>
        <strain evidence="14">CGMCC 1.15931</strain>
    </source>
</reference>